<keyword evidence="5" id="KW-0472">Membrane</keyword>
<dbReference type="EMBL" id="AVPT01000001">
    <property type="protein sequence ID" value="KGM57641.1"/>
    <property type="molecule type" value="Genomic_DNA"/>
</dbReference>
<accession>A0A0A0F3A9</accession>
<dbReference type="InterPro" id="IPR011990">
    <property type="entry name" value="TPR-like_helical_dom_sf"/>
</dbReference>
<evidence type="ECO:0000313" key="11">
    <source>
        <dbReference type="Proteomes" id="UP000029989"/>
    </source>
</evidence>
<evidence type="ECO:0000256" key="7">
    <source>
        <dbReference type="ARBA" id="ARBA00024197"/>
    </source>
</evidence>
<dbReference type="OrthoDB" id="9789675at2"/>
<dbReference type="InterPro" id="IPR026039">
    <property type="entry name" value="YfgM"/>
</dbReference>
<dbReference type="Proteomes" id="UP000029989">
    <property type="component" value="Unassembled WGS sequence"/>
</dbReference>
<evidence type="ECO:0000256" key="3">
    <source>
        <dbReference type="ARBA" id="ARBA00022692"/>
    </source>
</evidence>
<dbReference type="AlphaFoldDB" id="A0A0A0F3A9"/>
<evidence type="ECO:0000256" key="8">
    <source>
        <dbReference type="ARBA" id="ARBA00024235"/>
    </source>
</evidence>
<dbReference type="RefSeq" id="WP_036206124.1">
    <property type="nucleotide sequence ID" value="NZ_AVPT01000001.1"/>
</dbReference>
<dbReference type="Pfam" id="PF09976">
    <property type="entry name" value="TPR_21"/>
    <property type="match status" value="1"/>
</dbReference>
<dbReference type="Gene3D" id="1.25.40.10">
    <property type="entry name" value="Tetratricopeptide repeat domain"/>
    <property type="match status" value="1"/>
</dbReference>
<evidence type="ECO:0000313" key="10">
    <source>
        <dbReference type="EMBL" id="KGM57641.1"/>
    </source>
</evidence>
<organism evidence="10 11">
    <name type="scientific">Lysobacter arseniciresistens ZS79</name>
    <dbReference type="NCBI Taxonomy" id="913325"/>
    <lineage>
        <taxon>Bacteria</taxon>
        <taxon>Pseudomonadati</taxon>
        <taxon>Pseudomonadota</taxon>
        <taxon>Gammaproteobacteria</taxon>
        <taxon>Lysobacterales</taxon>
        <taxon>Lysobacteraceae</taxon>
        <taxon>Novilysobacter</taxon>
    </lineage>
</organism>
<keyword evidence="4" id="KW-1133">Transmembrane helix</keyword>
<sequence length="209" mass="22071">MAIDDLLDEHEQSERVLEWLRNNGAGLIGGIVLGLAAIGGWKWWQQHQQQQELAAADRYHAAVSAIEANDEEAAAKVAALGDGVFANLSALELAAAQVEADEPQKAIETLRAIKPGNPAVADVVDQRLARLLIATDQAEAALELLADAATPAALEARGDAQQALGQQEKAREDYSKALAGLDVAAPQRQLLELKLMEVGGTPASTEAKS</sequence>
<comment type="similarity">
    <text evidence="7">Belongs to the YfgM family.</text>
</comment>
<name>A0A0A0F3A9_9GAMM</name>
<keyword evidence="11" id="KW-1185">Reference proteome</keyword>
<gene>
    <name evidence="10" type="ORF">N799_00145</name>
</gene>
<comment type="caution">
    <text evidence="10">The sequence shown here is derived from an EMBL/GenBank/DDBJ whole genome shotgun (WGS) entry which is preliminary data.</text>
</comment>
<evidence type="ECO:0000259" key="9">
    <source>
        <dbReference type="Pfam" id="PF09976"/>
    </source>
</evidence>
<dbReference type="InterPro" id="IPR018704">
    <property type="entry name" value="SecYEG/CpoB_TPR"/>
</dbReference>
<evidence type="ECO:0000256" key="6">
    <source>
        <dbReference type="ARBA" id="ARBA00023186"/>
    </source>
</evidence>
<keyword evidence="6" id="KW-0143">Chaperone</keyword>
<evidence type="ECO:0000256" key="2">
    <source>
        <dbReference type="ARBA" id="ARBA00022475"/>
    </source>
</evidence>
<comment type="subcellular location">
    <subcellularLocation>
        <location evidence="1">Cell membrane</location>
        <topology evidence="1">Single-pass type II membrane protein</topology>
    </subcellularLocation>
</comment>
<dbReference type="PANTHER" id="PTHR38035:SF1">
    <property type="entry name" value="ANCILLARY SECYEG TRANSLOCON SUBUNIT"/>
    <property type="match status" value="1"/>
</dbReference>
<feature type="domain" description="Ancillary SecYEG translocon subunit/Cell division coordinator CpoB TPR" evidence="9">
    <location>
        <begin position="18"/>
        <end position="199"/>
    </location>
</feature>
<dbReference type="STRING" id="913325.N799_00145"/>
<dbReference type="eggNOG" id="COG2976">
    <property type="taxonomic scope" value="Bacteria"/>
</dbReference>
<evidence type="ECO:0000256" key="5">
    <source>
        <dbReference type="ARBA" id="ARBA00023136"/>
    </source>
</evidence>
<dbReference type="GO" id="GO:0044877">
    <property type="term" value="F:protein-containing complex binding"/>
    <property type="evidence" value="ECO:0007669"/>
    <property type="project" value="InterPro"/>
</dbReference>
<evidence type="ECO:0000256" key="1">
    <source>
        <dbReference type="ARBA" id="ARBA00004401"/>
    </source>
</evidence>
<proteinExistence type="inferred from homology"/>
<dbReference type="PANTHER" id="PTHR38035">
    <property type="entry name" value="UPF0070 PROTEIN YFGM"/>
    <property type="match status" value="1"/>
</dbReference>
<keyword evidence="3" id="KW-0812">Transmembrane</keyword>
<dbReference type="GO" id="GO:0005886">
    <property type="term" value="C:plasma membrane"/>
    <property type="evidence" value="ECO:0007669"/>
    <property type="project" value="UniProtKB-SubCell"/>
</dbReference>
<reference evidence="10 11" key="1">
    <citation type="journal article" date="2015" name="Stand. Genomic Sci.">
        <title>Genomic information of the arsenic-resistant bacterium Lysobacter arseniciresistens type strain ZS79(T) and comparison of Lysobacter draft genomes.</title>
        <authorList>
            <person name="Liu L."/>
            <person name="Zhang S."/>
            <person name="Luo M."/>
            <person name="Wang G."/>
        </authorList>
    </citation>
    <scope>NUCLEOTIDE SEQUENCE [LARGE SCALE GENOMIC DNA]</scope>
    <source>
        <strain evidence="10 11">ZS79</strain>
    </source>
</reference>
<keyword evidence="2" id="KW-1003">Cell membrane</keyword>
<dbReference type="SUPFAM" id="SSF48452">
    <property type="entry name" value="TPR-like"/>
    <property type="match status" value="1"/>
</dbReference>
<protein>
    <recommendedName>
        <fullName evidence="8">Ancillary SecYEG translocon subunit</fullName>
    </recommendedName>
</protein>
<evidence type="ECO:0000256" key="4">
    <source>
        <dbReference type="ARBA" id="ARBA00022989"/>
    </source>
</evidence>